<proteinExistence type="predicted"/>
<feature type="transmembrane region" description="Helical" evidence="1">
    <location>
        <begin position="21"/>
        <end position="42"/>
    </location>
</feature>
<organism evidence="2 3">
    <name type="scientific">Myxacorys almedinensis A</name>
    <dbReference type="NCBI Taxonomy" id="2690445"/>
    <lineage>
        <taxon>Bacteria</taxon>
        <taxon>Bacillati</taxon>
        <taxon>Cyanobacteriota</taxon>
        <taxon>Cyanophyceae</taxon>
        <taxon>Leptolyngbyales</taxon>
        <taxon>Leptolyngbyaceae</taxon>
        <taxon>Myxacorys</taxon>
        <taxon>Myxacorys almedinensis</taxon>
    </lineage>
</organism>
<comment type="caution">
    <text evidence="2">The sequence shown here is derived from an EMBL/GenBank/DDBJ whole genome shotgun (WGS) entry which is preliminary data.</text>
</comment>
<keyword evidence="1" id="KW-0472">Membrane</keyword>
<reference evidence="2" key="1">
    <citation type="submission" date="2019-12" db="EMBL/GenBank/DDBJ databases">
        <title>High-Quality draft genome sequences of three cyanobacteria isolated from the limestone walls of the Old Cathedral of Coimbra.</title>
        <authorList>
            <person name="Tiago I."/>
            <person name="Soares F."/>
            <person name="Portugal A."/>
        </authorList>
    </citation>
    <scope>NUCLEOTIDE SEQUENCE</scope>
    <source>
        <strain evidence="2">A</strain>
    </source>
</reference>
<accession>A0A8J8CK99</accession>
<dbReference type="RefSeq" id="WP_162421940.1">
    <property type="nucleotide sequence ID" value="NZ_WVIE01000003.1"/>
</dbReference>
<dbReference type="Proteomes" id="UP000646053">
    <property type="component" value="Unassembled WGS sequence"/>
</dbReference>
<name>A0A8J8CK99_9CYAN</name>
<evidence type="ECO:0000256" key="1">
    <source>
        <dbReference type="SAM" id="Phobius"/>
    </source>
</evidence>
<keyword evidence="3" id="KW-1185">Reference proteome</keyword>
<keyword evidence="1" id="KW-1133">Transmembrane helix</keyword>
<gene>
    <name evidence="2" type="ORF">GS601_03840</name>
</gene>
<keyword evidence="1" id="KW-0812">Transmembrane</keyword>
<evidence type="ECO:0000313" key="3">
    <source>
        <dbReference type="Proteomes" id="UP000646053"/>
    </source>
</evidence>
<dbReference type="EMBL" id="WVIE01000003">
    <property type="protein sequence ID" value="NDJ16430.1"/>
    <property type="molecule type" value="Genomic_DNA"/>
</dbReference>
<dbReference type="AlphaFoldDB" id="A0A8J8CK99"/>
<protein>
    <submittedName>
        <fullName evidence="2">Uncharacterized protein</fullName>
    </submittedName>
</protein>
<evidence type="ECO:0000313" key="2">
    <source>
        <dbReference type="EMBL" id="NDJ16430.1"/>
    </source>
</evidence>
<sequence length="475" mass="54569">MSLLLPGHQPVRHRRYWLERAIAVLAAINLALVFFDLSYLYARSFYLQVSPQLVQKYDFVKGIRPYPETQAYLDQVAALESHVVQFGLQSADVETALTKLRREARSQGLSQENGFAGDSRSDAIATINQTLKARTGATSDREAYDRFWSQPYLTQTGWQAAIAFWNTQIRPLLAANYYRQVDRFGHFVDYFWLIDLPFILLFAVDTLSRIRAIGQRQPELSWLEASLRRWYDFFLLLPFWRWLRVLPVSVRLYQADLLDLEPLRAEAQHDFVIGFAAELTEMVGVQAIDQLQASIRRGDIMRWLLYPETRGDYVQVNGQNEVSAIAARLVNIGVKNVLPQVQPDIQALVHHSVVTTVKQLPGYQQLQQLPGISYLPQQIADNLAKALSHIAYANLVQTLEDPVAAEITTRLSRNVRDALEQELQKKHNTREIESLLIDMLEEIKINYVREIGEIGIEQLAIETEQLHRKVRTSNQ</sequence>